<accession>A0ABZ3IY16</accession>
<dbReference type="Pfam" id="PF07729">
    <property type="entry name" value="FCD"/>
    <property type="match status" value="1"/>
</dbReference>
<dbReference type="SMART" id="SM00895">
    <property type="entry name" value="FCD"/>
    <property type="match status" value="1"/>
</dbReference>
<keyword evidence="1" id="KW-0805">Transcription regulation</keyword>
<evidence type="ECO:0000256" key="1">
    <source>
        <dbReference type="ARBA" id="ARBA00023015"/>
    </source>
</evidence>
<dbReference type="InterPro" id="IPR011711">
    <property type="entry name" value="GntR_C"/>
</dbReference>
<proteinExistence type="predicted"/>
<dbReference type="CDD" id="cd07377">
    <property type="entry name" value="WHTH_GntR"/>
    <property type="match status" value="1"/>
</dbReference>
<dbReference type="Proteomes" id="UP000216052">
    <property type="component" value="Chromosome"/>
</dbReference>
<dbReference type="InterPro" id="IPR008920">
    <property type="entry name" value="TF_FadR/GntR_C"/>
</dbReference>
<evidence type="ECO:0000256" key="2">
    <source>
        <dbReference type="ARBA" id="ARBA00023125"/>
    </source>
</evidence>
<name>A0ABZ3IY16_SPOA4</name>
<dbReference type="RefSeq" id="WP_093796365.1">
    <property type="nucleotide sequence ID" value="NZ_CP155571.1"/>
</dbReference>
<evidence type="ECO:0000313" key="6">
    <source>
        <dbReference type="Proteomes" id="UP000216052"/>
    </source>
</evidence>
<dbReference type="PANTHER" id="PTHR43537:SF5">
    <property type="entry name" value="UXU OPERON TRANSCRIPTIONAL REGULATOR"/>
    <property type="match status" value="1"/>
</dbReference>
<dbReference type="InterPro" id="IPR036390">
    <property type="entry name" value="WH_DNA-bd_sf"/>
</dbReference>
<dbReference type="SUPFAM" id="SSF46785">
    <property type="entry name" value="Winged helix' DNA-binding domain"/>
    <property type="match status" value="1"/>
</dbReference>
<feature type="domain" description="HTH gntR-type" evidence="4">
    <location>
        <begin position="5"/>
        <end position="74"/>
    </location>
</feature>
<evidence type="ECO:0000259" key="4">
    <source>
        <dbReference type="PROSITE" id="PS50949"/>
    </source>
</evidence>
<dbReference type="SMART" id="SM00345">
    <property type="entry name" value="HTH_GNTR"/>
    <property type="match status" value="1"/>
</dbReference>
<dbReference type="Gene3D" id="1.10.10.10">
    <property type="entry name" value="Winged helix-like DNA-binding domain superfamily/Winged helix DNA-binding domain"/>
    <property type="match status" value="1"/>
</dbReference>
<keyword evidence="3" id="KW-0804">Transcription</keyword>
<dbReference type="PANTHER" id="PTHR43537">
    <property type="entry name" value="TRANSCRIPTIONAL REGULATOR, GNTR FAMILY"/>
    <property type="match status" value="1"/>
</dbReference>
<dbReference type="SUPFAM" id="SSF48008">
    <property type="entry name" value="GntR ligand-binding domain-like"/>
    <property type="match status" value="1"/>
</dbReference>
<gene>
    <name evidence="5" type="primary">lldR_2</name>
    <name evidence="5" type="ORF">SPACI_006950</name>
</gene>
<dbReference type="PRINTS" id="PR00035">
    <property type="entry name" value="HTHGNTR"/>
</dbReference>
<dbReference type="EMBL" id="CP155571">
    <property type="protein sequence ID" value="XFO70696.1"/>
    <property type="molecule type" value="Genomic_DNA"/>
</dbReference>
<keyword evidence="6" id="KW-1185">Reference proteome</keyword>
<reference evidence="5" key="1">
    <citation type="submission" date="2024-05" db="EMBL/GenBank/DDBJ databases">
        <title>Isolation and characterization of Sporomusa carbonis sp. nov., a carboxydotrophic hydrogenogen in the genus of Sporomusa isolated from a charcoal burning pile.</title>
        <authorList>
            <person name="Boeer T."/>
            <person name="Rosenbaum F."/>
            <person name="Eysell L."/>
            <person name="Mueller V."/>
            <person name="Daniel R."/>
            <person name="Poehlein A."/>
        </authorList>
    </citation>
    <scope>NUCLEOTIDE SEQUENCE [LARGE SCALE GENOMIC DNA]</scope>
    <source>
        <strain evidence="5">DSM 3132</strain>
    </source>
</reference>
<evidence type="ECO:0000313" key="5">
    <source>
        <dbReference type="EMBL" id="XFO70696.1"/>
    </source>
</evidence>
<dbReference type="Pfam" id="PF00392">
    <property type="entry name" value="GntR"/>
    <property type="match status" value="1"/>
</dbReference>
<dbReference type="Gene3D" id="1.20.120.530">
    <property type="entry name" value="GntR ligand-binding domain-like"/>
    <property type="match status" value="1"/>
</dbReference>
<dbReference type="InterPro" id="IPR036388">
    <property type="entry name" value="WH-like_DNA-bd_sf"/>
</dbReference>
<evidence type="ECO:0000256" key="3">
    <source>
        <dbReference type="ARBA" id="ARBA00023163"/>
    </source>
</evidence>
<dbReference type="PROSITE" id="PS50949">
    <property type="entry name" value="HTH_GNTR"/>
    <property type="match status" value="1"/>
</dbReference>
<organism evidence="5 6">
    <name type="scientific">Sporomusa acidovorans (strain ATCC 49682 / DSM 3132 / Mol)</name>
    <dbReference type="NCBI Taxonomy" id="1123286"/>
    <lineage>
        <taxon>Bacteria</taxon>
        <taxon>Bacillati</taxon>
        <taxon>Bacillota</taxon>
        <taxon>Negativicutes</taxon>
        <taxon>Selenomonadales</taxon>
        <taxon>Sporomusaceae</taxon>
        <taxon>Sporomusa</taxon>
    </lineage>
</organism>
<dbReference type="InterPro" id="IPR000524">
    <property type="entry name" value="Tscrpt_reg_HTH_GntR"/>
</dbReference>
<protein>
    <submittedName>
        <fullName evidence="5">L-lactate dehydrogenase operon regulatory protein</fullName>
    </submittedName>
</protein>
<sequence length="228" mass="25944">MKQRKTIAQQIAAKLYKQIHDENKYSIGEKLPTERDLVDEFNVSRNSVREAIKILATKGIVTVRHGSGIYVHDVNFQNGFDSLRKKSLELNNIYEFRIIYEPEIARLATQRATNEEIQQIIQCAEEIVTLVDANEPYYKKDEEFHSLIAKATHNDVIIELVPLIMSFVVSGILISNANGGVQISSNNAREGHMAIAKFIAARDEMGAYSAMRIHLEINQKFIREVNNL</sequence>
<keyword evidence="2" id="KW-0238">DNA-binding</keyword>